<dbReference type="AlphaFoldDB" id="K9UGW7"/>
<protein>
    <recommendedName>
        <fullName evidence="3">DUF4419 domain-containing protein</fullName>
    </recommendedName>
</protein>
<dbReference type="RefSeq" id="WP_015159832.1">
    <property type="nucleotide sequence ID" value="NC_019697.1"/>
</dbReference>
<gene>
    <name evidence="1" type="ORF">Cha6605_2642</name>
</gene>
<proteinExistence type="predicted"/>
<dbReference type="PANTHER" id="PTHR31252:SF11">
    <property type="entry name" value="DUF4419 DOMAIN-CONTAINING PROTEIN"/>
    <property type="match status" value="1"/>
</dbReference>
<dbReference type="EMBL" id="CP003600">
    <property type="protein sequence ID" value="AFY93686.1"/>
    <property type="molecule type" value="Genomic_DNA"/>
</dbReference>
<dbReference type="Pfam" id="PF14388">
    <property type="entry name" value="DUF4419"/>
    <property type="match status" value="1"/>
</dbReference>
<reference evidence="1 2" key="1">
    <citation type="submission" date="2012-05" db="EMBL/GenBank/DDBJ databases">
        <title>Finished chromosome of genome of Chamaesiphon sp. PCC 6605.</title>
        <authorList>
            <consortium name="US DOE Joint Genome Institute"/>
            <person name="Gugger M."/>
            <person name="Coursin T."/>
            <person name="Rippka R."/>
            <person name="Tandeau De Marsac N."/>
            <person name="Huntemann M."/>
            <person name="Wei C.-L."/>
            <person name="Han J."/>
            <person name="Detter J.C."/>
            <person name="Han C."/>
            <person name="Tapia R."/>
            <person name="Chen A."/>
            <person name="Kyrpides N."/>
            <person name="Mavromatis K."/>
            <person name="Markowitz V."/>
            <person name="Szeto E."/>
            <person name="Ivanova N."/>
            <person name="Pagani I."/>
            <person name="Pati A."/>
            <person name="Goodwin L."/>
            <person name="Nordberg H.P."/>
            <person name="Cantor M.N."/>
            <person name="Hua S.X."/>
            <person name="Woyke T."/>
            <person name="Kerfeld C.A."/>
        </authorList>
    </citation>
    <scope>NUCLEOTIDE SEQUENCE [LARGE SCALE GENOMIC DNA]</scope>
    <source>
        <strain evidence="2">ATCC 27169 / PCC 6605</strain>
    </source>
</reference>
<keyword evidence="2" id="KW-1185">Reference proteome</keyword>
<dbReference type="STRING" id="1173020.Cha6605_2642"/>
<dbReference type="eggNOG" id="ENOG502ZS2M">
    <property type="taxonomic scope" value="Bacteria"/>
</dbReference>
<dbReference type="HOGENOM" id="CLU_509840_0_0_3"/>
<dbReference type="KEGG" id="cmp:Cha6605_2642"/>
<organism evidence="1 2">
    <name type="scientific">Chamaesiphon minutus (strain ATCC 27169 / PCC 6605)</name>
    <dbReference type="NCBI Taxonomy" id="1173020"/>
    <lineage>
        <taxon>Bacteria</taxon>
        <taxon>Bacillati</taxon>
        <taxon>Cyanobacteriota</taxon>
        <taxon>Cyanophyceae</taxon>
        <taxon>Gomontiellales</taxon>
        <taxon>Chamaesiphonaceae</taxon>
        <taxon>Chamaesiphon</taxon>
    </lineage>
</organism>
<dbReference type="Proteomes" id="UP000010366">
    <property type="component" value="Chromosome"/>
</dbReference>
<evidence type="ECO:0008006" key="3">
    <source>
        <dbReference type="Google" id="ProtNLM"/>
    </source>
</evidence>
<sequence length="522" mass="59649">MSSIAPILERNTGKIRFGVDDVKPAVDRLPTIFARSQFEQILTTPLLAFSHEDTFETIAAREIHPLALAVHTAFSEHRPLVLTPDIIWLTIAQGLAQHINNHAAELRANFVSHQGKEKLVAEIDNLPTLPTQWAEIIEQWTLQLRDRVGADVYRLMECNFSTTTSITRIASHVVMMDAFQKYFDFVVMCVCGIPEISLLGTVADWQSIYDRVASLERYNLGWWTARLLPICQEFINTAVGKPDRDFWQCIYKPQPVYGAEYMTGWLADLFPYLRHGVTKSPTLRNHILALDRCELPPKEGDEDRLAFLFGRPNNGVALTALPLGISQVDFKLTDRSTTLELELIGGFIGIHQDSQGILQPEIGWGVREQTDGFSQLLDRIQQEHQTEPPLDWSSTRFDSIPRELVQMLERFDGANLYVDRDRAWRILPAHLWVEYCKYDDKLPANFCYFVINPVIDLSDGRSIAYNFNFRSQKCWFLVGNKEDEFASSKLIATSAIELFERILAADGAYYFDDPNFQHSIDI</sequence>
<dbReference type="InterPro" id="IPR025533">
    <property type="entry name" value="DUF4419"/>
</dbReference>
<name>K9UGW7_CHAP6</name>
<evidence type="ECO:0000313" key="2">
    <source>
        <dbReference type="Proteomes" id="UP000010366"/>
    </source>
</evidence>
<accession>K9UGW7</accession>
<evidence type="ECO:0000313" key="1">
    <source>
        <dbReference type="EMBL" id="AFY93686.1"/>
    </source>
</evidence>
<dbReference type="PANTHER" id="PTHR31252">
    <property type="entry name" value="DUF4419 DOMAIN-CONTAINING PROTEIN"/>
    <property type="match status" value="1"/>
</dbReference>
<dbReference type="OrthoDB" id="9806766at2"/>